<dbReference type="InterPro" id="IPR000340">
    <property type="entry name" value="Dual-sp_phosphatase_cat-dom"/>
</dbReference>
<protein>
    <recommendedName>
        <fullName evidence="2">protein-tyrosine-phosphatase</fullName>
        <ecNumber evidence="2">3.1.3.48</ecNumber>
    </recommendedName>
</protein>
<dbReference type="OrthoDB" id="2017893at2759"/>
<keyword evidence="3" id="KW-0378">Hydrolase</keyword>
<dbReference type="InterPro" id="IPR020422">
    <property type="entry name" value="TYR_PHOSPHATASE_DUAL_dom"/>
</dbReference>
<gene>
    <name evidence="9" type="primary">YVH1</name>
    <name evidence="9" type="ORF">IWQ62_000315</name>
</gene>
<keyword evidence="10" id="KW-1185">Reference proteome</keyword>
<evidence type="ECO:0000259" key="8">
    <source>
        <dbReference type="PROSITE" id="PS50056"/>
    </source>
</evidence>
<dbReference type="PROSITE" id="PS50056">
    <property type="entry name" value="TYR_PHOSPHATASE_2"/>
    <property type="match status" value="1"/>
</dbReference>
<sequence length="349" mass="38608">MEAAYDGEYLERENITHIVTMARGIDPKYLHRYRYLCVDILDMPSENILQHLDITYEFIRDAITQGGNVLVHCHMGISRSATVVIAYLMKTMGIPMEMAYEMVRDKRNIVYPNKGFLKQLEKYDEMGCSVSSKSATYRRFNVAREAEKRSAPTRGDSNGGGHINIPISIKGGQTRPSPTGGHNATQTGYRCKTCRTVLFTTEVVIPHQPGENAGQTRFPGKHGGLQKGNQCVVIPISETHNASYSERRYLEVRNDTGSAGGHNPSGAQCTSYFIEPLKWIRGVMDGEHQGRIDCHKCGTKLGSYDWSGSACSCTRWVTPAFMSSSVLFDMGNPTVISSDSPTDGFGVSP</sequence>
<evidence type="ECO:0000256" key="6">
    <source>
        <dbReference type="SAM" id="MobiDB-lite"/>
    </source>
</evidence>
<accession>A0A9W8EAA7</accession>
<dbReference type="Gene3D" id="3.90.190.10">
    <property type="entry name" value="Protein tyrosine phosphatase superfamily"/>
    <property type="match status" value="1"/>
</dbReference>
<dbReference type="PANTHER" id="PTHR45848:SF4">
    <property type="entry name" value="DUAL SPECIFICITY PROTEIN PHOSPHATASE 12"/>
    <property type="match status" value="1"/>
</dbReference>
<dbReference type="PROSITE" id="PS00383">
    <property type="entry name" value="TYR_PHOSPHATASE_1"/>
    <property type="match status" value="1"/>
</dbReference>
<dbReference type="PANTHER" id="PTHR45848">
    <property type="entry name" value="DUAL SPECIFICITY PROTEIN PHOSPHATASE 12 FAMILY MEMBER"/>
    <property type="match status" value="1"/>
</dbReference>
<feature type="domain" description="Tyrosine specific protein phosphatases" evidence="8">
    <location>
        <begin position="46"/>
        <end position="107"/>
    </location>
</feature>
<evidence type="ECO:0000259" key="7">
    <source>
        <dbReference type="PROSITE" id="PS50054"/>
    </source>
</evidence>
<dbReference type="InterPro" id="IPR016278">
    <property type="entry name" value="DUSP12"/>
</dbReference>
<dbReference type="InterPro" id="IPR000387">
    <property type="entry name" value="Tyr_Pase_dom"/>
</dbReference>
<reference evidence="9" key="1">
    <citation type="submission" date="2022-07" db="EMBL/GenBank/DDBJ databases">
        <title>Phylogenomic reconstructions and comparative analyses of Kickxellomycotina fungi.</title>
        <authorList>
            <person name="Reynolds N.K."/>
            <person name="Stajich J.E."/>
            <person name="Barry K."/>
            <person name="Grigoriev I.V."/>
            <person name="Crous P."/>
            <person name="Smith M.E."/>
        </authorList>
    </citation>
    <scope>NUCLEOTIDE SEQUENCE</scope>
    <source>
        <strain evidence="9">RSA 1196</strain>
    </source>
</reference>
<feature type="active site" description="Phosphocysteine intermediate" evidence="5">
    <location>
        <position position="73"/>
    </location>
</feature>
<dbReference type="EMBL" id="JANBPY010000014">
    <property type="protein sequence ID" value="KAJ1969914.1"/>
    <property type="molecule type" value="Genomic_DNA"/>
</dbReference>
<keyword evidence="4" id="KW-0904">Protein phosphatase</keyword>
<dbReference type="Pfam" id="PF00782">
    <property type="entry name" value="DSPc"/>
    <property type="match status" value="1"/>
</dbReference>
<dbReference type="InterPro" id="IPR029021">
    <property type="entry name" value="Prot-tyrosine_phosphatase-like"/>
</dbReference>
<evidence type="ECO:0000256" key="1">
    <source>
        <dbReference type="ARBA" id="ARBA00008601"/>
    </source>
</evidence>
<dbReference type="EC" id="3.1.3.48" evidence="2"/>
<proteinExistence type="inferred from homology"/>
<evidence type="ECO:0000256" key="4">
    <source>
        <dbReference type="ARBA" id="ARBA00022912"/>
    </source>
</evidence>
<evidence type="ECO:0000256" key="2">
    <source>
        <dbReference type="ARBA" id="ARBA00013064"/>
    </source>
</evidence>
<evidence type="ECO:0000313" key="10">
    <source>
        <dbReference type="Proteomes" id="UP001150925"/>
    </source>
</evidence>
<organism evidence="9 10">
    <name type="scientific">Dispira parvispora</name>
    <dbReference type="NCBI Taxonomy" id="1520584"/>
    <lineage>
        <taxon>Eukaryota</taxon>
        <taxon>Fungi</taxon>
        <taxon>Fungi incertae sedis</taxon>
        <taxon>Zoopagomycota</taxon>
        <taxon>Kickxellomycotina</taxon>
        <taxon>Dimargaritomycetes</taxon>
        <taxon>Dimargaritales</taxon>
        <taxon>Dimargaritaceae</taxon>
        <taxon>Dispira</taxon>
    </lineage>
</organism>
<comment type="similarity">
    <text evidence="1">Belongs to the protein-tyrosine phosphatase family. Non-receptor class dual specificity subfamily.</text>
</comment>
<dbReference type="Proteomes" id="UP001150925">
    <property type="component" value="Unassembled WGS sequence"/>
</dbReference>
<feature type="compositionally biased region" description="Polar residues" evidence="6">
    <location>
        <begin position="174"/>
        <end position="186"/>
    </location>
</feature>
<dbReference type="SMART" id="SM00195">
    <property type="entry name" value="DSPc"/>
    <property type="match status" value="1"/>
</dbReference>
<comment type="caution">
    <text evidence="9">The sequence shown here is derived from an EMBL/GenBank/DDBJ whole genome shotgun (WGS) entry which is preliminary data.</text>
</comment>
<name>A0A9W8EAA7_9FUNG</name>
<dbReference type="CDD" id="cd14498">
    <property type="entry name" value="DSP"/>
    <property type="match status" value="1"/>
</dbReference>
<dbReference type="GO" id="GO:0005634">
    <property type="term" value="C:nucleus"/>
    <property type="evidence" value="ECO:0007669"/>
    <property type="project" value="TreeGrafter"/>
</dbReference>
<dbReference type="AlphaFoldDB" id="A0A9W8EAA7"/>
<dbReference type="InterPro" id="IPR016130">
    <property type="entry name" value="Tyr_Pase_AS"/>
</dbReference>
<evidence type="ECO:0000313" key="9">
    <source>
        <dbReference type="EMBL" id="KAJ1969914.1"/>
    </source>
</evidence>
<feature type="region of interest" description="Disordered" evidence="6">
    <location>
        <begin position="145"/>
        <end position="186"/>
    </location>
</feature>
<dbReference type="GO" id="GO:0004725">
    <property type="term" value="F:protein tyrosine phosphatase activity"/>
    <property type="evidence" value="ECO:0007669"/>
    <property type="project" value="UniProtKB-EC"/>
</dbReference>
<feature type="domain" description="Tyrosine-protein phosphatase" evidence="7">
    <location>
        <begin position="1"/>
        <end position="129"/>
    </location>
</feature>
<evidence type="ECO:0000256" key="5">
    <source>
        <dbReference type="PIRSR" id="PIRSR000941-50"/>
    </source>
</evidence>
<dbReference type="GO" id="GO:0008138">
    <property type="term" value="F:protein tyrosine/serine/threonine phosphatase activity"/>
    <property type="evidence" value="ECO:0007669"/>
    <property type="project" value="InterPro"/>
</dbReference>
<dbReference type="PROSITE" id="PS50054">
    <property type="entry name" value="TYR_PHOSPHATASE_DUAL"/>
    <property type="match status" value="1"/>
</dbReference>
<dbReference type="SUPFAM" id="SSF52799">
    <property type="entry name" value="(Phosphotyrosine protein) phosphatases II"/>
    <property type="match status" value="1"/>
</dbReference>
<evidence type="ECO:0000256" key="3">
    <source>
        <dbReference type="ARBA" id="ARBA00022801"/>
    </source>
</evidence>
<dbReference type="PIRSF" id="PIRSF000941">
    <property type="entry name" value="DUSP12"/>
    <property type="match status" value="1"/>
</dbReference>